<reference evidence="6" key="1">
    <citation type="submission" date="2015-07" db="EMBL/GenBank/DDBJ databases">
        <title>Draft genome sequence of Acetobacterium bakii DSM 8293, a potential psychrophilic chemical producer through syngas fermentation.</title>
        <authorList>
            <person name="Song Y."/>
            <person name="Hwang S."/>
            <person name="Cho B.-K."/>
        </authorList>
    </citation>
    <scope>NUCLEOTIDE SEQUENCE [LARGE SCALE GENOMIC DNA]</scope>
    <source>
        <strain evidence="6">DSM 8239</strain>
    </source>
</reference>
<dbReference type="CDD" id="cd07377">
    <property type="entry name" value="WHTH_GntR"/>
    <property type="match status" value="1"/>
</dbReference>
<protein>
    <submittedName>
        <fullName evidence="5">Transcriptional regulator</fullName>
    </submittedName>
</protein>
<keyword evidence="3" id="KW-0804">Transcription</keyword>
<dbReference type="Pfam" id="PF07702">
    <property type="entry name" value="UTRA"/>
    <property type="match status" value="1"/>
</dbReference>
<name>A0A0L6U2Y5_9FIRM</name>
<dbReference type="OrthoDB" id="9801546at2"/>
<comment type="caution">
    <text evidence="5">The sequence shown here is derived from an EMBL/GenBank/DDBJ whole genome shotgun (WGS) entry which is preliminary data.</text>
</comment>
<organism evidence="5 6">
    <name type="scientific">Acetobacterium bakii</name>
    <dbReference type="NCBI Taxonomy" id="52689"/>
    <lineage>
        <taxon>Bacteria</taxon>
        <taxon>Bacillati</taxon>
        <taxon>Bacillota</taxon>
        <taxon>Clostridia</taxon>
        <taxon>Eubacteriales</taxon>
        <taxon>Eubacteriaceae</taxon>
        <taxon>Acetobacterium</taxon>
    </lineage>
</organism>
<dbReference type="InterPro" id="IPR036390">
    <property type="entry name" value="WH_DNA-bd_sf"/>
</dbReference>
<dbReference type="InterPro" id="IPR011663">
    <property type="entry name" value="UTRA"/>
</dbReference>
<accession>A0A0L6U2Y5</accession>
<dbReference type="Proteomes" id="UP000036873">
    <property type="component" value="Unassembled WGS sequence"/>
</dbReference>
<dbReference type="PANTHER" id="PTHR44846">
    <property type="entry name" value="MANNOSYL-D-GLYCERATE TRANSPORT/METABOLISM SYSTEM REPRESSOR MNGR-RELATED"/>
    <property type="match status" value="1"/>
</dbReference>
<dbReference type="InterPro" id="IPR000524">
    <property type="entry name" value="Tscrpt_reg_HTH_GntR"/>
</dbReference>
<dbReference type="Pfam" id="PF00392">
    <property type="entry name" value="GntR"/>
    <property type="match status" value="1"/>
</dbReference>
<evidence type="ECO:0000256" key="2">
    <source>
        <dbReference type="ARBA" id="ARBA00023125"/>
    </source>
</evidence>
<dbReference type="PRINTS" id="PR00035">
    <property type="entry name" value="HTHGNTR"/>
</dbReference>
<evidence type="ECO:0000256" key="1">
    <source>
        <dbReference type="ARBA" id="ARBA00023015"/>
    </source>
</evidence>
<dbReference type="GO" id="GO:0003677">
    <property type="term" value="F:DNA binding"/>
    <property type="evidence" value="ECO:0007669"/>
    <property type="project" value="UniProtKB-KW"/>
</dbReference>
<dbReference type="InterPro" id="IPR028978">
    <property type="entry name" value="Chorismate_lyase_/UTRA_dom_sf"/>
</dbReference>
<dbReference type="GO" id="GO:0045892">
    <property type="term" value="P:negative regulation of DNA-templated transcription"/>
    <property type="evidence" value="ECO:0007669"/>
    <property type="project" value="TreeGrafter"/>
</dbReference>
<evidence type="ECO:0000256" key="3">
    <source>
        <dbReference type="ARBA" id="ARBA00023163"/>
    </source>
</evidence>
<dbReference type="Gene3D" id="3.40.1410.10">
    <property type="entry name" value="Chorismate lyase-like"/>
    <property type="match status" value="1"/>
</dbReference>
<dbReference type="PATRIC" id="fig|52689.4.peg.3814"/>
<evidence type="ECO:0000313" key="5">
    <source>
        <dbReference type="EMBL" id="KNZ42864.1"/>
    </source>
</evidence>
<dbReference type="AlphaFoldDB" id="A0A0L6U2Y5"/>
<feature type="domain" description="HTH gntR-type" evidence="4">
    <location>
        <begin position="16"/>
        <end position="84"/>
    </location>
</feature>
<evidence type="ECO:0000313" key="6">
    <source>
        <dbReference type="Proteomes" id="UP000036873"/>
    </source>
</evidence>
<keyword evidence="1" id="KW-0805">Transcription regulation</keyword>
<dbReference type="FunFam" id="1.10.10.10:FF:000079">
    <property type="entry name" value="GntR family transcriptional regulator"/>
    <property type="match status" value="1"/>
</dbReference>
<dbReference type="SMART" id="SM00345">
    <property type="entry name" value="HTH_GNTR"/>
    <property type="match status" value="1"/>
</dbReference>
<proteinExistence type="predicted"/>
<evidence type="ECO:0000259" key="4">
    <source>
        <dbReference type="PROSITE" id="PS50949"/>
    </source>
</evidence>
<dbReference type="PROSITE" id="PS50949">
    <property type="entry name" value="HTH_GNTR"/>
    <property type="match status" value="1"/>
</dbReference>
<dbReference type="GO" id="GO:0003700">
    <property type="term" value="F:DNA-binding transcription factor activity"/>
    <property type="evidence" value="ECO:0007669"/>
    <property type="project" value="InterPro"/>
</dbReference>
<dbReference type="EMBL" id="LGYO01000008">
    <property type="protein sequence ID" value="KNZ42864.1"/>
    <property type="molecule type" value="Genomic_DNA"/>
</dbReference>
<dbReference type="InterPro" id="IPR036388">
    <property type="entry name" value="WH-like_DNA-bd_sf"/>
</dbReference>
<dbReference type="SUPFAM" id="SSF64288">
    <property type="entry name" value="Chorismate lyase-like"/>
    <property type="match status" value="1"/>
</dbReference>
<dbReference type="SUPFAM" id="SSF46785">
    <property type="entry name" value="Winged helix' DNA-binding domain"/>
    <property type="match status" value="1"/>
</dbReference>
<dbReference type="Gene3D" id="1.10.10.10">
    <property type="entry name" value="Winged helix-like DNA-binding domain superfamily/Winged helix DNA-binding domain"/>
    <property type="match status" value="1"/>
</dbReference>
<dbReference type="InterPro" id="IPR050679">
    <property type="entry name" value="Bact_HTH_transcr_reg"/>
</dbReference>
<keyword evidence="2" id="KW-0238">DNA-binding</keyword>
<keyword evidence="6" id="KW-1185">Reference proteome</keyword>
<sequence>MEGSIDMYKINRENPKPLYIQLEELIRNNIESGMWKPNIAIPSESEMNRLYGVSRMTIRTACSQLVQDGILYRVPGKGTFVAEPKIITESLAYMGFREQLERMGYEEITTELLNVSEKEATYGVAQRLRCQQGTLILEIERLRFLKGEPISLHYSRIPYALCKNLSDHALEEEQLCTILKKEYNLKPSRVSETLESVRASEKESQLFKVPRGYPLLVLEDILYDKDDQPYEYSKVVFRGDKIKLKYEYRN</sequence>
<dbReference type="PANTHER" id="PTHR44846:SF1">
    <property type="entry name" value="MANNOSYL-D-GLYCERATE TRANSPORT_METABOLISM SYSTEM REPRESSOR MNGR-RELATED"/>
    <property type="match status" value="1"/>
</dbReference>
<gene>
    <name evidence="5" type="ORF">AKG39_03840</name>
</gene>
<dbReference type="SMART" id="SM00866">
    <property type="entry name" value="UTRA"/>
    <property type="match status" value="1"/>
</dbReference>
<dbReference type="STRING" id="52689.AKG39_03840"/>